<keyword evidence="7 14" id="KW-0479">Metal-binding</keyword>
<dbReference type="Pfam" id="PF00067">
    <property type="entry name" value="p450"/>
    <property type="match status" value="1"/>
</dbReference>
<evidence type="ECO:0008006" key="19">
    <source>
        <dbReference type="Google" id="ProtNLM"/>
    </source>
</evidence>
<comment type="similarity">
    <text evidence="5 15">Belongs to the cytochrome P450 family.</text>
</comment>
<keyword evidence="8" id="KW-0256">Endoplasmic reticulum</keyword>
<name>A0A9P9YG01_9MUSC</name>
<dbReference type="GO" id="GO:0016705">
    <property type="term" value="F:oxidoreductase activity, acting on paired donors, with incorporation or reduction of molecular oxygen"/>
    <property type="evidence" value="ECO:0007669"/>
    <property type="project" value="InterPro"/>
</dbReference>
<evidence type="ECO:0000256" key="10">
    <source>
        <dbReference type="ARBA" id="ARBA00023002"/>
    </source>
</evidence>
<organism evidence="17 18">
    <name type="scientific">Drosophila gunungcola</name>
    <name type="common">fruit fly</name>
    <dbReference type="NCBI Taxonomy" id="103775"/>
    <lineage>
        <taxon>Eukaryota</taxon>
        <taxon>Metazoa</taxon>
        <taxon>Ecdysozoa</taxon>
        <taxon>Arthropoda</taxon>
        <taxon>Hexapoda</taxon>
        <taxon>Insecta</taxon>
        <taxon>Pterygota</taxon>
        <taxon>Neoptera</taxon>
        <taxon>Endopterygota</taxon>
        <taxon>Diptera</taxon>
        <taxon>Brachycera</taxon>
        <taxon>Muscomorpha</taxon>
        <taxon>Ephydroidea</taxon>
        <taxon>Drosophilidae</taxon>
        <taxon>Drosophila</taxon>
        <taxon>Sophophora</taxon>
    </lineage>
</organism>
<evidence type="ECO:0000256" key="9">
    <source>
        <dbReference type="ARBA" id="ARBA00022848"/>
    </source>
</evidence>
<evidence type="ECO:0000256" key="11">
    <source>
        <dbReference type="ARBA" id="ARBA00023004"/>
    </source>
</evidence>
<keyword evidence="16" id="KW-1133">Transmembrane helix</keyword>
<keyword evidence="11 14" id="KW-0408">Iron</keyword>
<evidence type="ECO:0000256" key="3">
    <source>
        <dbReference type="ARBA" id="ARBA00004174"/>
    </source>
</evidence>
<evidence type="ECO:0000256" key="15">
    <source>
        <dbReference type="RuleBase" id="RU000461"/>
    </source>
</evidence>
<dbReference type="InterPro" id="IPR017972">
    <property type="entry name" value="Cyt_P450_CS"/>
</dbReference>
<gene>
    <name evidence="17" type="ORF">M5D96_010872</name>
</gene>
<dbReference type="InterPro" id="IPR036396">
    <property type="entry name" value="Cyt_P450_sf"/>
</dbReference>
<dbReference type="EMBL" id="JAMKOV010000021">
    <property type="protein sequence ID" value="KAI8036279.1"/>
    <property type="molecule type" value="Genomic_DNA"/>
</dbReference>
<dbReference type="PROSITE" id="PS00086">
    <property type="entry name" value="CYTOCHROME_P450"/>
    <property type="match status" value="1"/>
</dbReference>
<dbReference type="SUPFAM" id="SSF48264">
    <property type="entry name" value="Cytochrome P450"/>
    <property type="match status" value="1"/>
</dbReference>
<comment type="cofactor">
    <cofactor evidence="1 14">
        <name>heme</name>
        <dbReference type="ChEBI" id="CHEBI:30413"/>
    </cofactor>
</comment>
<feature type="transmembrane region" description="Helical" evidence="16">
    <location>
        <begin position="12"/>
        <end position="32"/>
    </location>
</feature>
<evidence type="ECO:0000313" key="17">
    <source>
        <dbReference type="EMBL" id="KAI8036279.1"/>
    </source>
</evidence>
<dbReference type="GO" id="GO:0004497">
    <property type="term" value="F:monooxygenase activity"/>
    <property type="evidence" value="ECO:0007669"/>
    <property type="project" value="UniProtKB-KW"/>
</dbReference>
<dbReference type="PRINTS" id="PR00385">
    <property type="entry name" value="P450"/>
</dbReference>
<sequence length="500" mass="57354">MFVEKVLERATRLELCSILILLVISLSIYTFYATLNTYLRSVLLSLKLTGPPSLPFLGNCLLVTDKDLMRKCAGKAFHLYGSLVRIWVLLFPFFAVLEPEDLQMVFFYRLLHNFLGDGLITSSGSKWSNHRRLIQPAFHHNLLEKFIDTFVDASQSLYENLDASAEGTEINIATYVNSCVLDILNEAVLGVPIRRRGDDMVNMEESPFRQGKLMMPTRFTQPWLLLDGVYHWTKMANDELNQKKRLNDFTRKMIQRRRQIQNNNNGNGERKCLLDHMIEICESNPDFTEEDIVNEACTFMLAGQDSVGAAMAFTLFLLTQNPECQERCTQELETIFKGSNRAPSMGDLHEMRYMEMCIKEALRLYPSVPLIARKLGEEVRLANHTLPAGSNVFICPYATHRLAHIYPDPEKFQPERFSPENSEKRHPYAFIPFSAGPRYCIGNRFAIMEIKTVVSRLLRSFQLLPVPGKTTIAPTFRITLRASGGLWVHLQPRDHPLKDH</sequence>
<evidence type="ECO:0000256" key="5">
    <source>
        <dbReference type="ARBA" id="ARBA00010617"/>
    </source>
</evidence>
<keyword evidence="10 15" id="KW-0560">Oxidoreductase</keyword>
<reference evidence="17" key="1">
    <citation type="journal article" date="2023" name="Genome Biol. Evol.">
        <title>Long-read-based Genome Assembly of Drosophila gunungcola Reveals Fewer Chemosensory Genes in Flower-breeding Species.</title>
        <authorList>
            <person name="Negi A."/>
            <person name="Liao B.Y."/>
            <person name="Yeh S.D."/>
        </authorList>
    </citation>
    <scope>NUCLEOTIDE SEQUENCE</scope>
    <source>
        <strain evidence="17">Sukarami</strain>
    </source>
</reference>
<comment type="subcellular location">
    <subcellularLocation>
        <location evidence="4">Endoplasmic reticulum membrane</location>
        <topology evidence="4">Peripheral membrane protein</topology>
    </subcellularLocation>
    <subcellularLocation>
        <location evidence="3">Microsome membrane</location>
        <topology evidence="3">Peripheral membrane protein</topology>
    </subcellularLocation>
</comment>
<feature type="binding site" description="axial binding residue" evidence="14">
    <location>
        <position position="440"/>
    </location>
    <ligand>
        <name>heme</name>
        <dbReference type="ChEBI" id="CHEBI:30413"/>
    </ligand>
    <ligandPart>
        <name>Fe</name>
        <dbReference type="ChEBI" id="CHEBI:18248"/>
    </ligandPart>
</feature>
<dbReference type="InterPro" id="IPR001128">
    <property type="entry name" value="Cyt_P450"/>
</dbReference>
<dbReference type="GO" id="GO:0020037">
    <property type="term" value="F:heme binding"/>
    <property type="evidence" value="ECO:0007669"/>
    <property type="project" value="InterPro"/>
</dbReference>
<keyword evidence="18" id="KW-1185">Reference proteome</keyword>
<protein>
    <recommendedName>
        <fullName evidence="19">Cytochrome P450 4aa1</fullName>
    </recommendedName>
</protein>
<accession>A0A9P9YG01</accession>
<keyword evidence="9" id="KW-0492">Microsome</keyword>
<evidence type="ECO:0000256" key="12">
    <source>
        <dbReference type="ARBA" id="ARBA00023033"/>
    </source>
</evidence>
<dbReference type="PANTHER" id="PTHR24291:SF177">
    <property type="entry name" value="CYTOCHROME P450 4AA1-RELATED"/>
    <property type="match status" value="1"/>
</dbReference>
<evidence type="ECO:0000256" key="1">
    <source>
        <dbReference type="ARBA" id="ARBA00001971"/>
    </source>
</evidence>
<dbReference type="Gene3D" id="1.10.630.10">
    <property type="entry name" value="Cytochrome P450"/>
    <property type="match status" value="1"/>
</dbReference>
<evidence type="ECO:0000256" key="8">
    <source>
        <dbReference type="ARBA" id="ARBA00022824"/>
    </source>
</evidence>
<keyword evidence="16" id="KW-0812">Transmembrane</keyword>
<feature type="transmembrane region" description="Helical" evidence="16">
    <location>
        <begin position="76"/>
        <end position="97"/>
    </location>
</feature>
<dbReference type="CDD" id="cd20628">
    <property type="entry name" value="CYP4"/>
    <property type="match status" value="1"/>
</dbReference>
<dbReference type="GO" id="GO:0005789">
    <property type="term" value="C:endoplasmic reticulum membrane"/>
    <property type="evidence" value="ECO:0007669"/>
    <property type="project" value="UniProtKB-SubCell"/>
</dbReference>
<keyword evidence="13 16" id="KW-0472">Membrane</keyword>
<evidence type="ECO:0000256" key="6">
    <source>
        <dbReference type="ARBA" id="ARBA00022617"/>
    </source>
</evidence>
<dbReference type="InterPro" id="IPR050196">
    <property type="entry name" value="Cytochrome_P450_Monoox"/>
</dbReference>
<feature type="transmembrane region" description="Helical" evidence="16">
    <location>
        <begin position="44"/>
        <end position="64"/>
    </location>
</feature>
<keyword evidence="12 15" id="KW-0503">Monooxygenase</keyword>
<proteinExistence type="inferred from homology"/>
<evidence type="ECO:0000256" key="16">
    <source>
        <dbReference type="SAM" id="Phobius"/>
    </source>
</evidence>
<dbReference type="PANTHER" id="PTHR24291">
    <property type="entry name" value="CYTOCHROME P450 FAMILY 4"/>
    <property type="match status" value="1"/>
</dbReference>
<dbReference type="InterPro" id="IPR002403">
    <property type="entry name" value="Cyt_P450_E_grp-IV"/>
</dbReference>
<evidence type="ECO:0000256" key="2">
    <source>
        <dbReference type="ARBA" id="ARBA00003690"/>
    </source>
</evidence>
<evidence type="ECO:0000256" key="7">
    <source>
        <dbReference type="ARBA" id="ARBA00022723"/>
    </source>
</evidence>
<dbReference type="PRINTS" id="PR00465">
    <property type="entry name" value="EP450IV"/>
</dbReference>
<evidence type="ECO:0000313" key="18">
    <source>
        <dbReference type="Proteomes" id="UP001059596"/>
    </source>
</evidence>
<dbReference type="AlphaFoldDB" id="A0A9P9YG01"/>
<evidence type="ECO:0000256" key="4">
    <source>
        <dbReference type="ARBA" id="ARBA00004406"/>
    </source>
</evidence>
<dbReference type="GO" id="GO:0005506">
    <property type="term" value="F:iron ion binding"/>
    <property type="evidence" value="ECO:0007669"/>
    <property type="project" value="InterPro"/>
</dbReference>
<keyword evidence="6 14" id="KW-0349">Heme</keyword>
<evidence type="ECO:0000256" key="14">
    <source>
        <dbReference type="PIRSR" id="PIRSR602403-1"/>
    </source>
</evidence>
<comment type="function">
    <text evidence="2">May be involved in the metabolism of insect hormones and in the breakdown of synthetic insecticides.</text>
</comment>
<comment type="caution">
    <text evidence="17">The sequence shown here is derived from an EMBL/GenBank/DDBJ whole genome shotgun (WGS) entry which is preliminary data.</text>
</comment>
<evidence type="ECO:0000256" key="13">
    <source>
        <dbReference type="ARBA" id="ARBA00023136"/>
    </source>
</evidence>
<dbReference type="Proteomes" id="UP001059596">
    <property type="component" value="Unassembled WGS sequence"/>
</dbReference>